<feature type="compositionally biased region" description="Low complexity" evidence="2">
    <location>
        <begin position="116"/>
        <end position="133"/>
    </location>
</feature>
<name>E4YVW9_OIKDI</name>
<dbReference type="Proteomes" id="UP000011014">
    <property type="component" value="Unassembled WGS sequence"/>
</dbReference>
<feature type="coiled-coil region" evidence="1">
    <location>
        <begin position="28"/>
        <end position="62"/>
    </location>
</feature>
<feature type="compositionally biased region" description="Polar residues" evidence="2">
    <location>
        <begin position="134"/>
        <end position="149"/>
    </location>
</feature>
<evidence type="ECO:0000256" key="2">
    <source>
        <dbReference type="SAM" id="MobiDB-lite"/>
    </source>
</evidence>
<reference evidence="4" key="1">
    <citation type="journal article" date="2010" name="Science">
        <title>Plasticity of animal genome architecture unmasked by rapid evolution of a pelagic tunicate.</title>
        <authorList>
            <person name="Denoeud F."/>
            <person name="Henriet S."/>
            <person name="Mungpakdee S."/>
            <person name="Aury J.M."/>
            <person name="Da Silva C."/>
            <person name="Brinkmann H."/>
            <person name="Mikhaleva J."/>
            <person name="Olsen L.C."/>
            <person name="Jubin C."/>
            <person name="Canestro C."/>
            <person name="Bouquet J.M."/>
            <person name="Danks G."/>
            <person name="Poulain J."/>
            <person name="Campsteijn C."/>
            <person name="Adamski M."/>
            <person name="Cross I."/>
            <person name="Yadetie F."/>
            <person name="Muffato M."/>
            <person name="Louis A."/>
            <person name="Butcher S."/>
            <person name="Tsagkogeorga G."/>
            <person name="Konrad A."/>
            <person name="Singh S."/>
            <person name="Jensen M.F."/>
            <person name="Cong E.H."/>
            <person name="Eikeseth-Otteraa H."/>
            <person name="Noel B."/>
            <person name="Anthouard V."/>
            <person name="Porcel B.M."/>
            <person name="Kachouri-Lafond R."/>
            <person name="Nishino A."/>
            <person name="Ugolini M."/>
            <person name="Chourrout P."/>
            <person name="Nishida H."/>
            <person name="Aasland R."/>
            <person name="Huzurbazar S."/>
            <person name="Westhof E."/>
            <person name="Delsuc F."/>
            <person name="Lehrach H."/>
            <person name="Reinhardt R."/>
            <person name="Weissenbach J."/>
            <person name="Roy S.W."/>
            <person name="Artiguenave F."/>
            <person name="Postlethwait J.H."/>
            <person name="Manak J.R."/>
            <person name="Thompson E.M."/>
            <person name="Jaillon O."/>
            <person name="Du Pasquier L."/>
            <person name="Boudinot P."/>
            <person name="Liberles D.A."/>
            <person name="Volff J.N."/>
            <person name="Philippe H."/>
            <person name="Lenhard B."/>
            <person name="Roest Crollius H."/>
            <person name="Wincker P."/>
            <person name="Chourrout D."/>
        </authorList>
    </citation>
    <scope>NUCLEOTIDE SEQUENCE [LARGE SCALE GENOMIC DNA]</scope>
</reference>
<dbReference type="PANTHER" id="PTHR11370">
    <property type="entry name" value="DNA-REPAIR PROTEIN XRCC1"/>
    <property type="match status" value="1"/>
</dbReference>
<dbReference type="PANTHER" id="PTHR11370:SF5">
    <property type="entry name" value="DNA REPAIR PROTEIN XRCC1"/>
    <property type="match status" value="1"/>
</dbReference>
<dbReference type="InterPro" id="IPR001357">
    <property type="entry name" value="BRCT_dom"/>
</dbReference>
<organism evidence="4">
    <name type="scientific">Oikopleura dioica</name>
    <name type="common">Tunicate</name>
    <dbReference type="NCBI Taxonomy" id="34765"/>
    <lineage>
        <taxon>Eukaryota</taxon>
        <taxon>Metazoa</taxon>
        <taxon>Chordata</taxon>
        <taxon>Tunicata</taxon>
        <taxon>Appendicularia</taxon>
        <taxon>Copelata</taxon>
        <taxon>Oikopleuridae</taxon>
        <taxon>Oikopleura</taxon>
    </lineage>
</organism>
<evidence type="ECO:0000313" key="4">
    <source>
        <dbReference type="EMBL" id="CBY39604.1"/>
    </source>
</evidence>
<accession>E4YVW9</accession>
<feature type="compositionally biased region" description="Acidic residues" evidence="2">
    <location>
        <begin position="289"/>
        <end position="302"/>
    </location>
</feature>
<sequence length="471" mass="53442">ISQPHVKTKSYGITFIVCRSEIPSSRTVNEDNKVRQKELNALKRLKEEKAERKKKEEEFDGNHFLDISLNVTPQKSVDVSTTSKSYKFIDDAPLKINRDVNKGNMSLKNNMSHLKPSSSTSISPPGSTSSPIINRSQAQQGGISNSALQNMIKKSVKADEEMKSRKRLANFKDSPAKKHKTSDTRRRAVQPEPVAFNRIMSGITIALSGFVNPERGNLRKAVLDMGAQYERDVTPNVTHLICAIAGTPKYNQFLGRGKIMKKDWIYQQSSQRKKIPWKLFSLAPVNSSDESESEEPEAEVETDPGWTSGSDQETEQVVETIEDTDSDGDVRITKPKEAEELEKAIPTEVICELMTKSGKWVKTIEKTDEWAVSDHELDPNMKEKELLFAPYIFIIDETISNRKKLATAIRERGGKVKKKENPFLSHIICEKKDSMEAFRWNKKLTFAKPKWIKDCIKNDTLLSPYDTRYTV</sequence>
<dbReference type="SMART" id="SM00292">
    <property type="entry name" value="BRCT"/>
    <property type="match status" value="2"/>
</dbReference>
<dbReference type="SUPFAM" id="SSF52113">
    <property type="entry name" value="BRCT domain"/>
    <property type="match status" value="2"/>
</dbReference>
<dbReference type="PROSITE" id="PS50172">
    <property type="entry name" value="BRCT"/>
    <property type="match status" value="2"/>
</dbReference>
<feature type="region of interest" description="Disordered" evidence="2">
    <location>
        <begin position="101"/>
        <end position="189"/>
    </location>
</feature>
<gene>
    <name evidence="4" type="ORF">GSOID_T00020179001</name>
</gene>
<evidence type="ECO:0000256" key="1">
    <source>
        <dbReference type="SAM" id="Coils"/>
    </source>
</evidence>
<proteinExistence type="predicted"/>
<feature type="domain" description="BRCT" evidence="3">
    <location>
        <begin position="383"/>
        <end position="469"/>
    </location>
</feature>
<feature type="compositionally biased region" description="Polar residues" evidence="2">
    <location>
        <begin position="103"/>
        <end position="112"/>
    </location>
</feature>
<feature type="non-terminal residue" evidence="4">
    <location>
        <position position="1"/>
    </location>
</feature>
<evidence type="ECO:0000259" key="3">
    <source>
        <dbReference type="PROSITE" id="PS50172"/>
    </source>
</evidence>
<dbReference type="Pfam" id="PF16589">
    <property type="entry name" value="BRCT_2"/>
    <property type="match status" value="1"/>
</dbReference>
<feature type="domain" description="BRCT" evidence="3">
    <location>
        <begin position="195"/>
        <end position="282"/>
    </location>
</feature>
<dbReference type="EMBL" id="FN655589">
    <property type="protein sequence ID" value="CBY39604.1"/>
    <property type="molecule type" value="Genomic_DNA"/>
</dbReference>
<dbReference type="AlphaFoldDB" id="E4YVW9"/>
<dbReference type="Pfam" id="PF12738">
    <property type="entry name" value="PTCB-BRCT"/>
    <property type="match status" value="1"/>
</dbReference>
<dbReference type="GO" id="GO:0006284">
    <property type="term" value="P:base-excision repair"/>
    <property type="evidence" value="ECO:0007669"/>
    <property type="project" value="TreeGrafter"/>
</dbReference>
<protein>
    <recommendedName>
        <fullName evidence="3">BRCT domain-containing protein</fullName>
    </recommendedName>
</protein>
<feature type="region of interest" description="Disordered" evidence="2">
    <location>
        <begin position="286"/>
        <end position="313"/>
    </location>
</feature>
<dbReference type="InterPro" id="IPR036420">
    <property type="entry name" value="BRCT_dom_sf"/>
</dbReference>
<dbReference type="GO" id="GO:0005634">
    <property type="term" value="C:nucleus"/>
    <property type="evidence" value="ECO:0007669"/>
    <property type="project" value="TreeGrafter"/>
</dbReference>
<keyword evidence="1" id="KW-0175">Coiled coil</keyword>
<dbReference type="Gene3D" id="3.40.50.10190">
    <property type="entry name" value="BRCT domain"/>
    <property type="match status" value="2"/>
</dbReference>